<evidence type="ECO:0000256" key="3">
    <source>
        <dbReference type="SAM" id="MobiDB-lite"/>
    </source>
</evidence>
<dbReference type="InterPro" id="IPR058790">
    <property type="entry name" value="BSH_CusB"/>
</dbReference>
<protein>
    <submittedName>
        <fullName evidence="6">Efflux RND transporter periplasmic adaptor subunit</fullName>
    </submittedName>
</protein>
<gene>
    <name evidence="6" type="ORF">IEE83_24050</name>
</gene>
<feature type="compositionally biased region" description="Basic and acidic residues" evidence="3">
    <location>
        <begin position="35"/>
        <end position="49"/>
    </location>
</feature>
<dbReference type="NCBIfam" id="TIGR01730">
    <property type="entry name" value="RND_mfp"/>
    <property type="match status" value="1"/>
</dbReference>
<dbReference type="Gene3D" id="2.40.420.20">
    <property type="match status" value="1"/>
</dbReference>
<evidence type="ECO:0000256" key="1">
    <source>
        <dbReference type="ARBA" id="ARBA00009477"/>
    </source>
</evidence>
<dbReference type="RefSeq" id="WP_194122991.1">
    <property type="nucleotide sequence ID" value="NZ_JACYGY010000001.1"/>
</dbReference>
<sequence>MNRKTNIYLNILLAFVTVQILLSCKNTSENETEEQEKPKTEEKVGESENKEVALTQAQYDASDIVLGTFESKNLSEVINANGYTKLPPQNQADVSVFMAGIVKSIRVIEGEFVKAGQTIATLESPEFTRLQESFLISKSNTEFLAAEFERQKTLSDENVNAKKAFQKTKADYETEKARYNSLQKQLSMLHISGSGSGNIVSIVSVTAPISGYITEVNVKIGSNVQPGTSLFSIVDNTKMHVDLLVYEKDLQKVKPDQTVRFVLTNQDNTEIRGKIFSVGKAFENETKSVAVHADILNDKQILIPGMYVNALIDIGKNKVNALPVDAVIKADGREFIFILEDEQVTKAKKETDEKLYHFQRIEVKSGTTQLGYIQVTPLQVLEKNAKIVLKGSYYIQSHLLKSDGGGGHEH</sequence>
<name>A0ABR9WHJ8_9BACT</name>
<keyword evidence="7" id="KW-1185">Reference proteome</keyword>
<proteinExistence type="inferred from homology"/>
<dbReference type="Gene3D" id="2.40.30.170">
    <property type="match status" value="1"/>
</dbReference>
<dbReference type="SUPFAM" id="SSF111369">
    <property type="entry name" value="HlyD-like secretion proteins"/>
    <property type="match status" value="1"/>
</dbReference>
<feature type="domain" description="Multidrug resistance protein MdtA-like beta-barrel" evidence="5">
    <location>
        <begin position="239"/>
        <end position="315"/>
    </location>
</feature>
<feature type="domain" description="CusB-like barrel-sandwich hybrid" evidence="4">
    <location>
        <begin position="107"/>
        <end position="233"/>
    </location>
</feature>
<dbReference type="Proteomes" id="UP000634134">
    <property type="component" value="Unassembled WGS sequence"/>
</dbReference>
<evidence type="ECO:0000259" key="4">
    <source>
        <dbReference type="Pfam" id="PF25919"/>
    </source>
</evidence>
<dbReference type="Pfam" id="PF25944">
    <property type="entry name" value="Beta-barrel_RND"/>
    <property type="match status" value="1"/>
</dbReference>
<evidence type="ECO:0000259" key="5">
    <source>
        <dbReference type="Pfam" id="PF25944"/>
    </source>
</evidence>
<organism evidence="6 7">
    <name type="scientific">Dyadobacter subterraneus</name>
    <dbReference type="NCBI Taxonomy" id="2773304"/>
    <lineage>
        <taxon>Bacteria</taxon>
        <taxon>Pseudomonadati</taxon>
        <taxon>Bacteroidota</taxon>
        <taxon>Cytophagia</taxon>
        <taxon>Cytophagales</taxon>
        <taxon>Spirosomataceae</taxon>
        <taxon>Dyadobacter</taxon>
    </lineage>
</organism>
<dbReference type="InterPro" id="IPR058626">
    <property type="entry name" value="MdtA-like_b-barrel"/>
</dbReference>
<dbReference type="EMBL" id="JACYGY010000001">
    <property type="protein sequence ID" value="MBE9464970.1"/>
    <property type="molecule type" value="Genomic_DNA"/>
</dbReference>
<dbReference type="PANTHER" id="PTHR30097:SF4">
    <property type="entry name" value="SLR6042 PROTEIN"/>
    <property type="match status" value="1"/>
</dbReference>
<dbReference type="PANTHER" id="PTHR30097">
    <property type="entry name" value="CATION EFFLUX SYSTEM PROTEIN CUSB"/>
    <property type="match status" value="1"/>
</dbReference>
<dbReference type="PROSITE" id="PS51257">
    <property type="entry name" value="PROKAR_LIPOPROTEIN"/>
    <property type="match status" value="1"/>
</dbReference>
<comment type="similarity">
    <text evidence="1">Belongs to the membrane fusion protein (MFP) (TC 8.A.1) family.</text>
</comment>
<comment type="caution">
    <text evidence="6">The sequence shown here is derived from an EMBL/GenBank/DDBJ whole genome shotgun (WGS) entry which is preliminary data.</text>
</comment>
<evidence type="ECO:0000313" key="6">
    <source>
        <dbReference type="EMBL" id="MBE9464970.1"/>
    </source>
</evidence>
<reference evidence="7" key="1">
    <citation type="submission" date="2023-07" db="EMBL/GenBank/DDBJ databases">
        <title>Dyadobacter sp. nov 'subterranea' isolated from contaminted grondwater.</title>
        <authorList>
            <person name="Szabo I."/>
            <person name="Al-Omari J."/>
            <person name="Szerdahelyi S.G."/>
            <person name="Rado J."/>
        </authorList>
    </citation>
    <scope>NUCLEOTIDE SEQUENCE [LARGE SCALE GENOMIC DNA]</scope>
    <source>
        <strain evidence="7">UP-52</strain>
    </source>
</reference>
<dbReference type="InterPro" id="IPR006143">
    <property type="entry name" value="RND_pump_MFP"/>
</dbReference>
<accession>A0ABR9WHJ8</accession>
<evidence type="ECO:0000256" key="2">
    <source>
        <dbReference type="ARBA" id="ARBA00022448"/>
    </source>
</evidence>
<dbReference type="Gene3D" id="2.40.50.100">
    <property type="match status" value="1"/>
</dbReference>
<feature type="region of interest" description="Disordered" evidence="3">
    <location>
        <begin position="27"/>
        <end position="49"/>
    </location>
</feature>
<evidence type="ECO:0000313" key="7">
    <source>
        <dbReference type="Proteomes" id="UP000634134"/>
    </source>
</evidence>
<dbReference type="Pfam" id="PF25919">
    <property type="entry name" value="BSH_CusB"/>
    <property type="match status" value="1"/>
</dbReference>
<keyword evidence="2" id="KW-0813">Transport</keyword>
<dbReference type="InterPro" id="IPR051909">
    <property type="entry name" value="MFP_Cation_Efflux"/>
</dbReference>
<dbReference type="Gene3D" id="1.10.287.470">
    <property type="entry name" value="Helix hairpin bin"/>
    <property type="match status" value="1"/>
</dbReference>